<dbReference type="RefSeq" id="WP_013038657.1">
    <property type="nucleotide sequence ID" value="NZ_KQ130441.1"/>
</dbReference>
<dbReference type="Proteomes" id="UP000052232">
    <property type="component" value="Unassembled WGS sequence"/>
</dbReference>
<evidence type="ECO:0000313" key="2">
    <source>
        <dbReference type="Proteomes" id="UP000052232"/>
    </source>
</evidence>
<organism evidence="1 2">
    <name type="scientific">Sphingobium cupriresistens LL01</name>
    <dbReference type="NCBI Taxonomy" id="1420583"/>
    <lineage>
        <taxon>Bacteria</taxon>
        <taxon>Pseudomonadati</taxon>
        <taxon>Pseudomonadota</taxon>
        <taxon>Alphaproteobacteria</taxon>
        <taxon>Sphingomonadales</taxon>
        <taxon>Sphingomonadaceae</taxon>
        <taxon>Sphingobium</taxon>
    </lineage>
</organism>
<dbReference type="InterPro" id="IPR009241">
    <property type="entry name" value="HigB-like"/>
</dbReference>
<keyword evidence="2" id="KW-1185">Reference proteome</keyword>
<reference evidence="1 2" key="1">
    <citation type="journal article" date="2015" name="G3 (Bethesda)">
        <title>Insights into Ongoing Evolution of the Hexachlorocyclohexane Catabolic Pathway from Comparative Genomics of Ten Sphingomonadaceae Strains.</title>
        <authorList>
            <person name="Pearce S.L."/>
            <person name="Oakeshott J.G."/>
            <person name="Pandey G."/>
        </authorList>
    </citation>
    <scope>NUCLEOTIDE SEQUENCE [LARGE SCALE GENOMIC DNA]</scope>
    <source>
        <strain evidence="1 2">LL01</strain>
    </source>
</reference>
<dbReference type="Pfam" id="PF05973">
    <property type="entry name" value="Gp49"/>
    <property type="match status" value="1"/>
</dbReference>
<dbReference type="EMBL" id="JACT01000010">
    <property type="protein sequence ID" value="KMS51255.1"/>
    <property type="molecule type" value="Genomic_DNA"/>
</dbReference>
<comment type="caution">
    <text evidence="1">The sequence shown here is derived from an EMBL/GenBank/DDBJ whole genome shotgun (WGS) entry which is preliminary data.</text>
</comment>
<dbReference type="AlphaFoldDB" id="A0A0J8A783"/>
<evidence type="ECO:0000313" key="1">
    <source>
        <dbReference type="EMBL" id="KMS51255.1"/>
    </source>
</evidence>
<accession>A0A0J8A783</accession>
<gene>
    <name evidence="1" type="ORF">V473_11545</name>
</gene>
<dbReference type="GeneID" id="29275777"/>
<dbReference type="PATRIC" id="fig|1420583.3.peg.4604"/>
<dbReference type="STRING" id="1420583.V473_11545"/>
<proteinExistence type="predicted"/>
<protein>
    <recommendedName>
        <fullName evidence="3">Type II toxin-antitoxin system RelE/ParE family toxin</fullName>
    </recommendedName>
</protein>
<name>A0A0J8A783_9SPHN</name>
<sequence length="107" mass="12262">MKPVEWLGSSKADVRAFPEDARTDAGWQLELVQRGDDPDDWKPMKTVGQGVREIRIREASGAFRVIYLATLEDRVLVLHAFQKKTQATAKKDLELAAQRLKRWKAEQ</sequence>
<evidence type="ECO:0008006" key="3">
    <source>
        <dbReference type="Google" id="ProtNLM"/>
    </source>
</evidence>